<sequence>MKGITSLVSLFIAIYYVYKNRYRIFNFIMKVNFLRKYAVRISMSIPNLRYKLLPSIFDMESE</sequence>
<evidence type="ECO:0000313" key="2">
    <source>
        <dbReference type="Proteomes" id="UP000037854"/>
    </source>
</evidence>
<dbReference type="RefSeq" id="WP_047183824.1">
    <property type="nucleotide sequence ID" value="NZ_JAHHXM010000003.1"/>
</dbReference>
<reference evidence="1 2" key="1">
    <citation type="submission" date="2015-07" db="EMBL/GenBank/DDBJ databases">
        <title>High-quality draft genome sequence of Oceanobacillus caeni HM6, a bacillus isolated from a human feces.</title>
        <authorList>
            <person name="Kumar J."/>
            <person name="Verma M.K."/>
            <person name="Pandey R."/>
            <person name="Bhambi M."/>
            <person name="Chauhan N."/>
        </authorList>
    </citation>
    <scope>NUCLEOTIDE SEQUENCE [LARGE SCALE GENOMIC DNA]</scope>
    <source>
        <strain evidence="1 2">HM6</strain>
    </source>
</reference>
<comment type="caution">
    <text evidence="1">The sequence shown here is derived from an EMBL/GenBank/DDBJ whole genome shotgun (WGS) entry which is preliminary data.</text>
</comment>
<dbReference type="EMBL" id="LGTK01000063">
    <property type="protein sequence ID" value="KPH71770.1"/>
    <property type="molecule type" value="Genomic_DNA"/>
</dbReference>
<proteinExistence type="predicted"/>
<keyword evidence="2" id="KW-1185">Reference proteome</keyword>
<organism evidence="1 2">
    <name type="scientific">Oceanobacillus caeni</name>
    <dbReference type="NCBI Taxonomy" id="405946"/>
    <lineage>
        <taxon>Bacteria</taxon>
        <taxon>Bacillati</taxon>
        <taxon>Bacillota</taxon>
        <taxon>Bacilli</taxon>
        <taxon>Bacillales</taxon>
        <taxon>Bacillaceae</taxon>
        <taxon>Oceanobacillus</taxon>
    </lineage>
</organism>
<gene>
    <name evidence="1" type="ORF">AFL42_14215</name>
</gene>
<accession>A0ABR5MGN0</accession>
<evidence type="ECO:0000313" key="1">
    <source>
        <dbReference type="EMBL" id="KPH71770.1"/>
    </source>
</evidence>
<protein>
    <submittedName>
        <fullName evidence="1">Uncharacterized protein</fullName>
    </submittedName>
</protein>
<dbReference type="Proteomes" id="UP000037854">
    <property type="component" value="Unassembled WGS sequence"/>
</dbReference>
<name>A0ABR5MGN0_9BACI</name>